<keyword evidence="4" id="KW-1185">Reference proteome</keyword>
<dbReference type="STRING" id="1121393.SAMN02745216_02701"/>
<feature type="transmembrane region" description="Helical" evidence="1">
    <location>
        <begin position="156"/>
        <end position="172"/>
    </location>
</feature>
<reference evidence="4" key="1">
    <citation type="submission" date="2016-11" db="EMBL/GenBank/DDBJ databases">
        <authorList>
            <person name="Varghese N."/>
            <person name="Submissions S."/>
        </authorList>
    </citation>
    <scope>NUCLEOTIDE SEQUENCE [LARGE SCALE GENOMIC DNA]</scope>
    <source>
        <strain evidence="4">DSM 16219</strain>
    </source>
</reference>
<name>A0A1M6NYF3_9BACT</name>
<feature type="domain" description="Inositolphosphotransferase Aur1/Ipt1" evidence="2">
    <location>
        <begin position="33"/>
        <end position="192"/>
    </location>
</feature>
<dbReference type="Pfam" id="PF14378">
    <property type="entry name" value="PAP2_3"/>
    <property type="match status" value="1"/>
</dbReference>
<dbReference type="EMBL" id="FQZU01000016">
    <property type="protein sequence ID" value="SHK00672.1"/>
    <property type="molecule type" value="Genomic_DNA"/>
</dbReference>
<keyword evidence="1" id="KW-0812">Transmembrane</keyword>
<feature type="transmembrane region" description="Helical" evidence="1">
    <location>
        <begin position="84"/>
        <end position="106"/>
    </location>
</feature>
<dbReference type="AlphaFoldDB" id="A0A1M6NYF3"/>
<dbReference type="Gene3D" id="1.20.144.10">
    <property type="entry name" value="Phosphatidic acid phosphatase type 2/haloperoxidase"/>
    <property type="match status" value="1"/>
</dbReference>
<dbReference type="GO" id="GO:0016020">
    <property type="term" value="C:membrane"/>
    <property type="evidence" value="ECO:0007669"/>
    <property type="project" value="UniProtKB-SubCell"/>
</dbReference>
<dbReference type="Proteomes" id="UP000183994">
    <property type="component" value="Unassembled WGS sequence"/>
</dbReference>
<evidence type="ECO:0000313" key="3">
    <source>
        <dbReference type="EMBL" id="SHK00672.1"/>
    </source>
</evidence>
<feature type="transmembrane region" description="Helical" evidence="1">
    <location>
        <begin position="12"/>
        <end position="31"/>
    </location>
</feature>
<keyword evidence="1" id="KW-1133">Transmembrane helix</keyword>
<keyword evidence="1" id="KW-0472">Membrane</keyword>
<accession>A0A1M6NYF3</accession>
<feature type="transmembrane region" description="Helical" evidence="1">
    <location>
        <begin position="51"/>
        <end position="72"/>
    </location>
</feature>
<evidence type="ECO:0000256" key="1">
    <source>
        <dbReference type="SAM" id="Phobius"/>
    </source>
</evidence>
<dbReference type="InterPro" id="IPR036938">
    <property type="entry name" value="PAP2/HPO_sf"/>
</dbReference>
<dbReference type="InterPro" id="IPR026841">
    <property type="entry name" value="Aur1/Ipt1"/>
</dbReference>
<sequence>MSLDYILVKKPRCFLVYYLYWVPYTLVYEATNRFLLFPPIELEFTWLDAHLPFVSFLVPVYVSYLLFGCLILANSKDNRELNDLFYLTHFQLLVCALFFVFFPVSFPRHEYYAGSAFTKAFLDFWLWFDAPNNCFPSLHTANCALAIHYSLGKKRQWLFCIWGGLIIVSTVLCKQHYIVDLAAGLCVYLLSIRFKEWVLDPWKSAAGAVA</sequence>
<evidence type="ECO:0000259" key="2">
    <source>
        <dbReference type="Pfam" id="PF14378"/>
    </source>
</evidence>
<dbReference type="SUPFAM" id="SSF48317">
    <property type="entry name" value="Acid phosphatase/Vanadium-dependent haloperoxidase"/>
    <property type="match status" value="1"/>
</dbReference>
<organism evidence="3 4">
    <name type="scientific">Desulfatibacillum alkenivorans DSM 16219</name>
    <dbReference type="NCBI Taxonomy" id="1121393"/>
    <lineage>
        <taxon>Bacteria</taxon>
        <taxon>Pseudomonadati</taxon>
        <taxon>Thermodesulfobacteriota</taxon>
        <taxon>Desulfobacteria</taxon>
        <taxon>Desulfobacterales</taxon>
        <taxon>Desulfatibacillaceae</taxon>
        <taxon>Desulfatibacillum</taxon>
    </lineage>
</organism>
<protein>
    <submittedName>
        <fullName evidence="3">PAP2 superfamily protein</fullName>
    </submittedName>
</protein>
<proteinExistence type="predicted"/>
<gene>
    <name evidence="3" type="ORF">SAMN02745216_02701</name>
</gene>
<evidence type="ECO:0000313" key="4">
    <source>
        <dbReference type="Proteomes" id="UP000183994"/>
    </source>
</evidence>